<evidence type="ECO:0000256" key="1">
    <source>
        <dbReference type="SAM" id="MobiDB-lite"/>
    </source>
</evidence>
<protein>
    <submittedName>
        <fullName evidence="2">Uncharacterized protein</fullName>
    </submittedName>
</protein>
<feature type="compositionally biased region" description="Basic and acidic residues" evidence="1">
    <location>
        <begin position="216"/>
        <end position="228"/>
    </location>
</feature>
<dbReference type="Proteomes" id="UP001186944">
    <property type="component" value="Unassembled WGS sequence"/>
</dbReference>
<proteinExistence type="predicted"/>
<feature type="compositionally biased region" description="Low complexity" evidence="1">
    <location>
        <begin position="204"/>
        <end position="214"/>
    </location>
</feature>
<evidence type="ECO:0000313" key="3">
    <source>
        <dbReference type="Proteomes" id="UP001186944"/>
    </source>
</evidence>
<name>A0AA88YVX4_PINIB</name>
<feature type="compositionally biased region" description="Basic and acidic residues" evidence="1">
    <location>
        <begin position="190"/>
        <end position="203"/>
    </location>
</feature>
<accession>A0AA88YVX4</accession>
<dbReference type="AlphaFoldDB" id="A0AA88YVX4"/>
<gene>
    <name evidence="2" type="ORF">FSP39_021740</name>
</gene>
<sequence length="252" mass="29427">MEENDVDRYIRESSKSYKNCKVKNYARRNSLIRRTHGIEAEHRIAQNEFSREEKQLRKHLKEMQIDKMKHNILHTLREHEFRKKHESDESSGSEAEHPPEVGENRLYPLMYSPAGSPKIRKKLSLEEKGRQFVNRRGRRVSKEYEDLEMDTQTGKLLQPFNVAKRILSARGKSPNLSPLSPRFSPRTGSSRKDPGSPRMRNDNSDGSSPSPISSLEDLHWIGDPEATKSVRRKKMTSEDLMIKSELHRVRRK</sequence>
<feature type="region of interest" description="Disordered" evidence="1">
    <location>
        <begin position="80"/>
        <end position="113"/>
    </location>
</feature>
<feature type="compositionally biased region" description="Basic and acidic residues" evidence="1">
    <location>
        <begin position="80"/>
        <end position="103"/>
    </location>
</feature>
<keyword evidence="3" id="KW-1185">Reference proteome</keyword>
<evidence type="ECO:0000313" key="2">
    <source>
        <dbReference type="EMBL" id="KAK3109041.1"/>
    </source>
</evidence>
<organism evidence="2 3">
    <name type="scientific">Pinctada imbricata</name>
    <name type="common">Atlantic pearl-oyster</name>
    <name type="synonym">Pinctada martensii</name>
    <dbReference type="NCBI Taxonomy" id="66713"/>
    <lineage>
        <taxon>Eukaryota</taxon>
        <taxon>Metazoa</taxon>
        <taxon>Spiralia</taxon>
        <taxon>Lophotrochozoa</taxon>
        <taxon>Mollusca</taxon>
        <taxon>Bivalvia</taxon>
        <taxon>Autobranchia</taxon>
        <taxon>Pteriomorphia</taxon>
        <taxon>Pterioida</taxon>
        <taxon>Pterioidea</taxon>
        <taxon>Pteriidae</taxon>
        <taxon>Pinctada</taxon>
    </lineage>
</organism>
<feature type="compositionally biased region" description="Basic and acidic residues" evidence="1">
    <location>
        <begin position="235"/>
        <end position="252"/>
    </location>
</feature>
<comment type="caution">
    <text evidence="2">The sequence shown here is derived from an EMBL/GenBank/DDBJ whole genome shotgun (WGS) entry which is preliminary data.</text>
</comment>
<feature type="region of interest" description="Disordered" evidence="1">
    <location>
        <begin position="169"/>
        <end position="252"/>
    </location>
</feature>
<dbReference type="EMBL" id="VSWD01000001">
    <property type="protein sequence ID" value="KAK3109041.1"/>
    <property type="molecule type" value="Genomic_DNA"/>
</dbReference>
<reference evidence="2" key="1">
    <citation type="submission" date="2019-08" db="EMBL/GenBank/DDBJ databases">
        <title>The improved chromosome-level genome for the pearl oyster Pinctada fucata martensii using PacBio sequencing and Hi-C.</title>
        <authorList>
            <person name="Zheng Z."/>
        </authorList>
    </citation>
    <scope>NUCLEOTIDE SEQUENCE</scope>
    <source>
        <strain evidence="2">ZZ-2019</strain>
        <tissue evidence="2">Adductor muscle</tissue>
    </source>
</reference>